<comment type="caution">
    <text evidence="1">The sequence shown here is derived from an EMBL/GenBank/DDBJ whole genome shotgun (WGS) entry which is preliminary data.</text>
</comment>
<protein>
    <recommendedName>
        <fullName evidence="3">PcfJ-like protein</fullName>
    </recommendedName>
</protein>
<proteinExistence type="predicted"/>
<dbReference type="RefSeq" id="WP_189575487.1">
    <property type="nucleotide sequence ID" value="NZ_BMXU01000002.1"/>
</dbReference>
<accession>A0ABV7MCS7</accession>
<dbReference type="Proteomes" id="UP001595607">
    <property type="component" value="Unassembled WGS sequence"/>
</dbReference>
<keyword evidence="2" id="KW-1185">Reference proteome</keyword>
<evidence type="ECO:0008006" key="3">
    <source>
        <dbReference type="Google" id="ProtNLM"/>
    </source>
</evidence>
<dbReference type="EMBL" id="JBHRVA010000003">
    <property type="protein sequence ID" value="MFC3303185.1"/>
    <property type="molecule type" value="Genomic_DNA"/>
</dbReference>
<evidence type="ECO:0000313" key="2">
    <source>
        <dbReference type="Proteomes" id="UP001595607"/>
    </source>
</evidence>
<name>A0ABV7MCS7_9PROT</name>
<evidence type="ECO:0000313" key="1">
    <source>
        <dbReference type="EMBL" id="MFC3303185.1"/>
    </source>
</evidence>
<organism evidence="1 2">
    <name type="scientific">Parvularcula lutaonensis</name>
    <dbReference type="NCBI Taxonomy" id="491923"/>
    <lineage>
        <taxon>Bacteria</taxon>
        <taxon>Pseudomonadati</taxon>
        <taxon>Pseudomonadota</taxon>
        <taxon>Alphaproteobacteria</taxon>
        <taxon>Parvularculales</taxon>
        <taxon>Parvularculaceae</taxon>
        <taxon>Parvularcula</taxon>
    </lineage>
</organism>
<reference evidence="2" key="1">
    <citation type="journal article" date="2019" name="Int. J. Syst. Evol. Microbiol.">
        <title>The Global Catalogue of Microorganisms (GCM) 10K type strain sequencing project: providing services to taxonomists for standard genome sequencing and annotation.</title>
        <authorList>
            <consortium name="The Broad Institute Genomics Platform"/>
            <consortium name="The Broad Institute Genome Sequencing Center for Infectious Disease"/>
            <person name="Wu L."/>
            <person name="Ma J."/>
        </authorList>
    </citation>
    <scope>NUCLEOTIDE SEQUENCE [LARGE SCALE GENOMIC DNA]</scope>
    <source>
        <strain evidence="2">KCTC 22245</strain>
    </source>
</reference>
<sequence>MKKTAPIRTRPFGWMTDIIFPAIEREPRRLAVWLAATRPEWHFAAMAFALLDDEERNADVEAMLFVRTKKEILADVAPSADPRLIRLCDKLKGRIWRPPTYRRLAELVEDKEAARLLLRTRSIDRRRVLALARVPATFRCPAVFARLHRISDAEKVVFAVGLVERIRPDLGRAGVLRSLAQTRSKTSLEAWARGHFREASFPDPPWPGTAKLKPLASWQAVEKTAIRFRNCIRDYVREVRSGSHYLYLFEDGDGLTAVVEFVRVTDGLWVVDEINGPDNKPLSPAQEARVVAEASEVALAVPAGSRGVHVWTDPSYW</sequence>
<gene>
    <name evidence="1" type="ORF">ACFONP_10630</name>
</gene>